<evidence type="ECO:0000256" key="3">
    <source>
        <dbReference type="SAM" id="MobiDB-lite"/>
    </source>
</evidence>
<evidence type="ECO:0000313" key="5">
    <source>
        <dbReference type="EMBL" id="GAV09780.1"/>
    </source>
</evidence>
<dbReference type="GO" id="GO:0003725">
    <property type="term" value="F:double-stranded RNA binding"/>
    <property type="evidence" value="ECO:0007669"/>
    <property type="project" value="TreeGrafter"/>
</dbReference>
<dbReference type="Gene3D" id="3.30.160.20">
    <property type="match status" value="2"/>
</dbReference>
<keyword evidence="6" id="KW-1185">Reference proteome</keyword>
<organism evidence="5 6">
    <name type="scientific">Ramazzottius varieornatus</name>
    <name type="common">Water bear</name>
    <name type="synonym">Tardigrade</name>
    <dbReference type="NCBI Taxonomy" id="947166"/>
    <lineage>
        <taxon>Eukaryota</taxon>
        <taxon>Metazoa</taxon>
        <taxon>Ecdysozoa</taxon>
        <taxon>Tardigrada</taxon>
        <taxon>Eutardigrada</taxon>
        <taxon>Parachela</taxon>
        <taxon>Hypsibioidea</taxon>
        <taxon>Ramazzottiidae</taxon>
        <taxon>Ramazzottius</taxon>
    </lineage>
</organism>
<dbReference type="GO" id="GO:0070920">
    <property type="term" value="P:regulation of regulatory ncRNA processing"/>
    <property type="evidence" value="ECO:0007669"/>
    <property type="project" value="TreeGrafter"/>
</dbReference>
<name>A0A1D1W8U0_RAMVA</name>
<dbReference type="SMART" id="SM00358">
    <property type="entry name" value="DSRM"/>
    <property type="match status" value="2"/>
</dbReference>
<proteinExistence type="predicted"/>
<dbReference type="GO" id="GO:0070578">
    <property type="term" value="C:RISC-loading complex"/>
    <property type="evidence" value="ECO:0007669"/>
    <property type="project" value="TreeGrafter"/>
</dbReference>
<dbReference type="PANTHER" id="PTHR46205:SF3">
    <property type="entry name" value="LOQUACIOUS, ISOFORM B"/>
    <property type="match status" value="1"/>
</dbReference>
<dbReference type="GO" id="GO:0030422">
    <property type="term" value="P:siRNA processing"/>
    <property type="evidence" value="ECO:0007669"/>
    <property type="project" value="TreeGrafter"/>
</dbReference>
<dbReference type="Proteomes" id="UP000186922">
    <property type="component" value="Unassembled WGS sequence"/>
</dbReference>
<protein>
    <recommendedName>
        <fullName evidence="4">DRBM domain-containing protein</fullName>
    </recommendedName>
</protein>
<dbReference type="GO" id="GO:0005737">
    <property type="term" value="C:cytoplasm"/>
    <property type="evidence" value="ECO:0007669"/>
    <property type="project" value="TreeGrafter"/>
</dbReference>
<dbReference type="AlphaFoldDB" id="A0A1D1W8U0"/>
<feature type="region of interest" description="Disordered" evidence="3">
    <location>
        <begin position="214"/>
        <end position="254"/>
    </location>
</feature>
<feature type="region of interest" description="Disordered" evidence="3">
    <location>
        <begin position="1"/>
        <end position="55"/>
    </location>
</feature>
<dbReference type="GO" id="GO:0016442">
    <property type="term" value="C:RISC complex"/>
    <property type="evidence" value="ECO:0007669"/>
    <property type="project" value="TreeGrafter"/>
</dbReference>
<dbReference type="SUPFAM" id="SSF54768">
    <property type="entry name" value="dsRNA-binding domain-like"/>
    <property type="match status" value="1"/>
</dbReference>
<keyword evidence="1 2" id="KW-0694">RNA-binding</keyword>
<evidence type="ECO:0000313" key="6">
    <source>
        <dbReference type="Proteomes" id="UP000186922"/>
    </source>
</evidence>
<dbReference type="EMBL" id="BDGG01000027">
    <property type="protein sequence ID" value="GAV09780.1"/>
    <property type="molecule type" value="Genomic_DNA"/>
</dbReference>
<evidence type="ECO:0000256" key="2">
    <source>
        <dbReference type="PROSITE-ProRule" id="PRU00266"/>
    </source>
</evidence>
<evidence type="ECO:0000256" key="1">
    <source>
        <dbReference type="ARBA" id="ARBA00022884"/>
    </source>
</evidence>
<reference evidence="5 6" key="1">
    <citation type="journal article" date="2016" name="Nat. Commun.">
        <title>Extremotolerant tardigrade genome and improved radiotolerance of human cultured cells by tardigrade-unique protein.</title>
        <authorList>
            <person name="Hashimoto T."/>
            <person name="Horikawa D.D."/>
            <person name="Saito Y."/>
            <person name="Kuwahara H."/>
            <person name="Kozuka-Hata H."/>
            <person name="Shin-I T."/>
            <person name="Minakuchi Y."/>
            <person name="Ohishi K."/>
            <person name="Motoyama A."/>
            <person name="Aizu T."/>
            <person name="Enomoto A."/>
            <person name="Kondo K."/>
            <person name="Tanaka S."/>
            <person name="Hara Y."/>
            <person name="Koshikawa S."/>
            <person name="Sagara H."/>
            <person name="Miura T."/>
            <person name="Yokobori S."/>
            <person name="Miyagawa K."/>
            <person name="Suzuki Y."/>
            <person name="Kubo T."/>
            <person name="Oyama M."/>
            <person name="Kohara Y."/>
            <person name="Fujiyama A."/>
            <person name="Arakawa K."/>
            <person name="Katayama T."/>
            <person name="Toyoda A."/>
            <person name="Kunieda T."/>
        </authorList>
    </citation>
    <scope>NUCLEOTIDE SEQUENCE [LARGE SCALE GENOMIC DNA]</scope>
    <source>
        <strain evidence="5 6">YOKOZUNA-1</strain>
    </source>
</reference>
<accession>A0A1D1W8U0</accession>
<gene>
    <name evidence="5" type="primary">RvY_19265-1</name>
    <name evidence="5" type="synonym">RvY_19265.1</name>
    <name evidence="5" type="ORF">RvY_19265</name>
</gene>
<dbReference type="InterPro" id="IPR014720">
    <property type="entry name" value="dsRBD_dom"/>
</dbReference>
<sequence length="546" mass="60345">MDVQPAPVAKHANRTKGNDMVNIKLQPKDASSIETSNSYETDYFHPENGTSENGVSVQEYLAVEREQPTDGHVMLQAANGQEQAPPQQKPPQPEVQQTQYSQATLVLYPGPNPIGALYEFAQKCKWERPVYDEVETPGYDPKYHKQGAWGRFHATLTVPGQNLKAYAYGNKKATAKKQAAENLIAKINGYTVNESNGINAPLYTSAEYVRPGIDKVDAGNGADGEEQAPIPTGKRQLDASIDSSGPEEKLPLKDPLNPFPSLQHILKKCKWPQATIVDDEDKSFHKFTTTVCVGPADDPERFRTSAAATKMREAKQSALMAMFKELESSRYFMGLWRIVSELRTNGNTPAKRAKVHKAIVEYGLNNTAFLTTLQPSDMGDDSEMLVDSALQKQGRNPASTPYQSMGTRLGLVLKHMKDFAKTAASFLGSPSVEEANGWGDGEEKRRYVPCSALLETVARKMPAALSMTVHFDKETNVEASEEDLGEPKKQEVGLEVRWCDENTAFPRSQSLRGTGPSYMAAKDNAASKFFLHYGLRDDEFEILRVG</sequence>
<dbReference type="GO" id="GO:0005634">
    <property type="term" value="C:nucleus"/>
    <property type="evidence" value="ECO:0007669"/>
    <property type="project" value="TreeGrafter"/>
</dbReference>
<feature type="domain" description="DRBM" evidence="4">
    <location>
        <begin position="112"/>
        <end position="189"/>
    </location>
</feature>
<dbReference type="PROSITE" id="PS50137">
    <property type="entry name" value="DS_RBD"/>
    <property type="match status" value="1"/>
</dbReference>
<dbReference type="GO" id="GO:0035197">
    <property type="term" value="F:siRNA binding"/>
    <property type="evidence" value="ECO:0007669"/>
    <property type="project" value="TreeGrafter"/>
</dbReference>
<dbReference type="PANTHER" id="PTHR46205">
    <property type="entry name" value="LOQUACIOUS, ISOFORM B"/>
    <property type="match status" value="1"/>
</dbReference>
<dbReference type="InterPro" id="IPR051247">
    <property type="entry name" value="RLC_Component"/>
</dbReference>
<evidence type="ECO:0000259" key="4">
    <source>
        <dbReference type="PROSITE" id="PS50137"/>
    </source>
</evidence>
<comment type="caution">
    <text evidence="5">The sequence shown here is derived from an EMBL/GenBank/DDBJ whole genome shotgun (WGS) entry which is preliminary data.</text>
</comment>